<feature type="transmembrane region" description="Helical" evidence="7">
    <location>
        <begin position="216"/>
        <end position="236"/>
    </location>
</feature>
<feature type="transmembrane region" description="Helical" evidence="7">
    <location>
        <begin position="289"/>
        <end position="311"/>
    </location>
</feature>
<keyword evidence="3 7" id="KW-0812">Transmembrane</keyword>
<dbReference type="InterPro" id="IPR053791">
    <property type="entry name" value="MFS_Tri12-like"/>
</dbReference>
<evidence type="ECO:0000256" key="7">
    <source>
        <dbReference type="SAM" id="Phobius"/>
    </source>
</evidence>
<feature type="compositionally biased region" description="Basic and acidic residues" evidence="6">
    <location>
        <begin position="630"/>
        <end position="645"/>
    </location>
</feature>
<dbReference type="GO" id="GO:0022857">
    <property type="term" value="F:transmembrane transporter activity"/>
    <property type="evidence" value="ECO:0007669"/>
    <property type="project" value="InterPro"/>
</dbReference>
<dbReference type="PANTHER" id="PTHR23501:SF109">
    <property type="entry name" value="MAJOR FACILITATOR SUPERFAMILY (MFS) PROFILE DOMAIN-CONTAINING PROTEIN-RELATED"/>
    <property type="match status" value="1"/>
</dbReference>
<dbReference type="RefSeq" id="XP_016239640.1">
    <property type="nucleotide sequence ID" value="XM_016378070.1"/>
</dbReference>
<dbReference type="InterPro" id="IPR020846">
    <property type="entry name" value="MFS_dom"/>
</dbReference>
<dbReference type="SUPFAM" id="SSF103473">
    <property type="entry name" value="MFS general substrate transporter"/>
    <property type="match status" value="1"/>
</dbReference>
<keyword evidence="5 7" id="KW-0472">Membrane</keyword>
<dbReference type="GeneID" id="27330802"/>
<evidence type="ECO:0000256" key="1">
    <source>
        <dbReference type="ARBA" id="ARBA00004141"/>
    </source>
</evidence>
<sequence length="645" mass="69664">MADSGLRNRGLHDHNPAELTELQRLELEHAQRDAGALEDLQNSDALVTDQSEFTGRYYFRMATACFSISMGTTGSYFGFTCPASLLTYINEDIGPSNNASLVSIIWTAACAIAIILFGRLSDKFGRRWFVVGASFMGVIGGIIASRAQNMDTLVGANVLIGLSGGVHTCYGLTMGELVPNRYKTAAFSAVVILCFVGISFAPIIGGLIKLGPGWRFIYYIYIILMAIATISQFFFYKPPSFKQLHGGKRTIMQEVKRIDFVGLFLLTAGIVLFILGISWGGQPVPWKSAQILCLLIIGFVLCVLFVLWEIYSNVPNPLMPMYFFKDIKGFTCLAIIDAISGAGYVAPSVIWPMQVANIYAAGSNPVGWEEQAWLTSAVTFAIVGGIVFWGAILPIIKHVKKQMILMALMVLAFSGGLIASSRDNKGRNAAFAFLSMFADGMLEITPLSLVQISANDADLGTVFGIICLFRTINGSIFTAIYLAIFQNTLPKEIAKFVPSAVEAAGLPSSSLGELMTAIGVGTADAFNEVPGMTGGILNATLDALVDAKTASFSYMYYATIPVNVIMLGAVLLMKDYDKLLTTHVPRQVYANGEGVEHHEKFGDVEGSPTHPSSEKVQNLEIEAAAAGSNSDREDVCHERNSGQGF</sequence>
<accession>A0A0D2C788</accession>
<feature type="transmembrane region" description="Helical" evidence="7">
    <location>
        <begin position="462"/>
        <end position="484"/>
    </location>
</feature>
<dbReference type="PROSITE" id="PS50850">
    <property type="entry name" value="MFS"/>
    <property type="match status" value="1"/>
</dbReference>
<dbReference type="OrthoDB" id="4144244at2759"/>
<dbReference type="AlphaFoldDB" id="A0A0D2C788"/>
<evidence type="ECO:0000313" key="10">
    <source>
        <dbReference type="Proteomes" id="UP000053328"/>
    </source>
</evidence>
<dbReference type="Gene3D" id="1.20.1250.20">
    <property type="entry name" value="MFS general substrate transporter like domains"/>
    <property type="match status" value="1"/>
</dbReference>
<keyword evidence="2" id="KW-0813">Transport</keyword>
<name>A0A0D2C788_9EURO</name>
<feature type="transmembrane region" description="Helical" evidence="7">
    <location>
        <begin position="373"/>
        <end position="396"/>
    </location>
</feature>
<dbReference type="GO" id="GO:0005886">
    <property type="term" value="C:plasma membrane"/>
    <property type="evidence" value="ECO:0007669"/>
    <property type="project" value="TreeGrafter"/>
</dbReference>
<evidence type="ECO:0000256" key="4">
    <source>
        <dbReference type="ARBA" id="ARBA00022989"/>
    </source>
</evidence>
<dbReference type="CDD" id="cd06179">
    <property type="entry name" value="MFS_TRI12_like"/>
    <property type="match status" value="1"/>
</dbReference>
<dbReference type="VEuPathDB" id="FungiDB:PV08_03719"/>
<feature type="transmembrane region" description="Helical" evidence="7">
    <location>
        <begin position="153"/>
        <end position="173"/>
    </location>
</feature>
<proteinExistence type="predicted"/>
<feature type="transmembrane region" description="Helical" evidence="7">
    <location>
        <begin position="99"/>
        <end position="117"/>
    </location>
</feature>
<feature type="transmembrane region" description="Helical" evidence="7">
    <location>
        <begin position="403"/>
        <end position="419"/>
    </location>
</feature>
<feature type="region of interest" description="Disordered" evidence="6">
    <location>
        <begin position="599"/>
        <end position="645"/>
    </location>
</feature>
<evidence type="ECO:0000256" key="6">
    <source>
        <dbReference type="SAM" id="MobiDB-lite"/>
    </source>
</evidence>
<evidence type="ECO:0000259" key="8">
    <source>
        <dbReference type="PROSITE" id="PS50850"/>
    </source>
</evidence>
<comment type="subcellular location">
    <subcellularLocation>
        <location evidence="1">Membrane</location>
        <topology evidence="1">Multi-pass membrane protein</topology>
    </subcellularLocation>
</comment>
<dbReference type="PANTHER" id="PTHR23501">
    <property type="entry name" value="MAJOR FACILITATOR SUPERFAMILY"/>
    <property type="match status" value="1"/>
</dbReference>
<keyword evidence="10" id="KW-1185">Reference proteome</keyword>
<feature type="transmembrane region" description="Helical" evidence="7">
    <location>
        <begin position="185"/>
        <end position="204"/>
    </location>
</feature>
<feature type="transmembrane region" description="Helical" evidence="7">
    <location>
        <begin position="332"/>
        <end position="353"/>
    </location>
</feature>
<organism evidence="9 10">
    <name type="scientific">Exophiala spinifera</name>
    <dbReference type="NCBI Taxonomy" id="91928"/>
    <lineage>
        <taxon>Eukaryota</taxon>
        <taxon>Fungi</taxon>
        <taxon>Dikarya</taxon>
        <taxon>Ascomycota</taxon>
        <taxon>Pezizomycotina</taxon>
        <taxon>Eurotiomycetes</taxon>
        <taxon>Chaetothyriomycetidae</taxon>
        <taxon>Chaetothyriales</taxon>
        <taxon>Herpotrichiellaceae</taxon>
        <taxon>Exophiala</taxon>
    </lineage>
</organism>
<dbReference type="InterPro" id="IPR036259">
    <property type="entry name" value="MFS_trans_sf"/>
</dbReference>
<feature type="domain" description="Major facilitator superfamily (MFS) profile" evidence="8">
    <location>
        <begin position="64"/>
        <end position="578"/>
    </location>
</feature>
<dbReference type="InterPro" id="IPR010573">
    <property type="entry name" value="MFS_Str1/Tri12-like"/>
</dbReference>
<reference evidence="9 10" key="1">
    <citation type="submission" date="2015-01" db="EMBL/GenBank/DDBJ databases">
        <title>The Genome Sequence of Exophiala spinifera CBS89968.</title>
        <authorList>
            <consortium name="The Broad Institute Genomics Platform"/>
            <person name="Cuomo C."/>
            <person name="de Hoog S."/>
            <person name="Gorbushina A."/>
            <person name="Stielow B."/>
            <person name="Teixiera M."/>
            <person name="Abouelleil A."/>
            <person name="Chapman S.B."/>
            <person name="Priest M."/>
            <person name="Young S.K."/>
            <person name="Wortman J."/>
            <person name="Nusbaum C."/>
            <person name="Birren B."/>
        </authorList>
    </citation>
    <scope>NUCLEOTIDE SEQUENCE [LARGE SCALE GENOMIC DNA]</scope>
    <source>
        <strain evidence="9 10">CBS 89968</strain>
    </source>
</reference>
<evidence type="ECO:0000256" key="5">
    <source>
        <dbReference type="ARBA" id="ARBA00023136"/>
    </source>
</evidence>
<feature type="transmembrane region" description="Helical" evidence="7">
    <location>
        <begin position="57"/>
        <end position="79"/>
    </location>
</feature>
<evidence type="ECO:0000256" key="3">
    <source>
        <dbReference type="ARBA" id="ARBA00022692"/>
    </source>
</evidence>
<dbReference type="HOGENOM" id="CLU_000960_25_2_1"/>
<feature type="transmembrane region" description="Helical" evidence="7">
    <location>
        <begin position="431"/>
        <end position="450"/>
    </location>
</feature>
<evidence type="ECO:0000256" key="2">
    <source>
        <dbReference type="ARBA" id="ARBA00022448"/>
    </source>
</evidence>
<protein>
    <recommendedName>
        <fullName evidence="8">Major facilitator superfamily (MFS) profile domain-containing protein</fullName>
    </recommendedName>
</protein>
<evidence type="ECO:0000313" key="9">
    <source>
        <dbReference type="EMBL" id="KIW19424.1"/>
    </source>
</evidence>
<feature type="transmembrane region" description="Helical" evidence="7">
    <location>
        <begin position="257"/>
        <end position="277"/>
    </location>
</feature>
<dbReference type="Pfam" id="PF06609">
    <property type="entry name" value="TRI12"/>
    <property type="match status" value="1"/>
</dbReference>
<gene>
    <name evidence="9" type="ORF">PV08_03719</name>
</gene>
<feature type="transmembrane region" description="Helical" evidence="7">
    <location>
        <begin position="554"/>
        <end position="573"/>
    </location>
</feature>
<dbReference type="EMBL" id="KN847493">
    <property type="protein sequence ID" value="KIW19424.1"/>
    <property type="molecule type" value="Genomic_DNA"/>
</dbReference>
<keyword evidence="4 7" id="KW-1133">Transmembrane helix</keyword>
<feature type="transmembrane region" description="Helical" evidence="7">
    <location>
        <begin position="129"/>
        <end position="147"/>
    </location>
</feature>
<dbReference type="Proteomes" id="UP000053328">
    <property type="component" value="Unassembled WGS sequence"/>
</dbReference>